<feature type="repeat" description="ANK" evidence="1">
    <location>
        <begin position="535"/>
        <end position="567"/>
    </location>
</feature>
<feature type="repeat" description="ANK" evidence="1">
    <location>
        <begin position="1471"/>
        <end position="1503"/>
    </location>
</feature>
<feature type="compositionally biased region" description="Basic and acidic residues" evidence="2">
    <location>
        <begin position="1155"/>
        <end position="1164"/>
    </location>
</feature>
<feature type="compositionally biased region" description="Acidic residues" evidence="2">
    <location>
        <begin position="1165"/>
        <end position="1176"/>
    </location>
</feature>
<dbReference type="Proteomes" id="UP000799444">
    <property type="component" value="Unassembled WGS sequence"/>
</dbReference>
<dbReference type="EMBL" id="ML996109">
    <property type="protein sequence ID" value="KAF2738451.1"/>
    <property type="molecule type" value="Genomic_DNA"/>
</dbReference>
<feature type="compositionally biased region" description="Polar residues" evidence="2">
    <location>
        <begin position="1749"/>
        <end position="1761"/>
    </location>
</feature>
<feature type="repeat" description="ANK" evidence="1">
    <location>
        <begin position="690"/>
        <end position="712"/>
    </location>
</feature>
<dbReference type="SUPFAM" id="SSF48403">
    <property type="entry name" value="Ankyrin repeat"/>
    <property type="match status" value="2"/>
</dbReference>
<sequence length="1761" mass="199527">MASPLTLPDVPVPHRDFVAYLKENERQRLPELLEPFKQYDAKLREVFAQQPDHPVLADQHLNLTPVFNGDEGEITIRARKLDEESDEERAKYVMPLNEEDRKRAGTPAVVPDIEEFRKNFAIFCESSLSDLDWSNVVAAGSSVVTCLLPVPPKYSNSKKALRQYYHDTIAPASDVDLFIYGLNEEEATKKILQIERRIKDSILTETTTIRTKNAITIASQYPTRHIQIVLRIYKSVSEILTGFDVDCSCAAYDGGQVWAAPRALAAYMTQTNTIDLTRRSPSYENRLSKYSRRGFEVYWPLLDRSRVDPTIFERNFARTVGLARLLVLERLPTKSERESYMDERRRERGRPAINRYHNSSMQGNIKDRFEDEVAEWVDGDEVSDYHTFTIPYGPKYHAKKIEKLLYTKDLLLNAEWNKPKDREVVLHRHPAFFGYAEDVMRDCCGFCPAPMTPEEHDIAEEEAKIYVSGDIAFIKDDPGRQAIGSFNPITDADWTEMAYVGNTARLCQAIIDEDLDHVRDWLSHEDSDPNSRDYTGRTPLHLAVMCSSPDIVQALIGHGARLVARLADGRTALHLAAARGDVSIVKMIMQKSEANEEEESKKDERRKQGRILTRQEGQQMDIDSEEAKSPENQDIEMIDKEEDYDDIDMKSTTTGSYVKVNDDEKKLDDLVLEDEDEPDFYDVNVLAWDTQCSPLHLAILNGHVDVVRELVQSFGADALLPIKLLNSYDRSPRGAILTLVLALRLPLEKAKSTVETLLQLGASSAQADTRQTTALHYISSREPTILHTLFKFDEPAAKRAINHLAVSGSSWSPSAQSPLMSAILKGNKDAVMTLLDAGAEPHIDFKAWIRSVEMQYEDVARRDSKHNQNNFVKDVDQPIVLAVQGEFPELVSELLQRGADPNTLPKHTQQGLIDEWYSRYNPQESLLDIVRKKIQELRAIKDHEPPQLPEMKLTPGVNYLADIVPGTYKEFVAKIQLEDARGSDKSTKESFEQSLKHYNQRRGFVEKKQAVDRLATRFQAVEEELLARGAKTFKQLYPDKVKEKDESPSHPRIGPENARSPFEFEFDFGVHDLNDETRAGYMSLFQASWDGDLETIKSLTLAPWGEFGENQPLKIAAQDKSSQSPFHLAVLRGHLDVAKAIIEISFAQYHPNDEKPATRYRIDSDDVDEYDSDSENEANPNDSQDIPVLREIVDDKFTLENIGDVSTQVKSKTSPLTFLGFSCSCWEYQRFCGTKILTYGEQDREIKRSGSMDLTTWAITTGDKNLFTFMLDLETEWTDRLDKTNGESQSPPSTTDFDFKLAIKYGRLDILAEMIRRTGAGLELEALVRKSGVKYVEKPKYYQGLSVHGKKRADWVSAARGTRVHVTTDTHPPLLRAAFDGNLESVEWFLSDTPARHYQAFAEAYKHHKLITHLNKPAVGGFDRVLAKWLNARQDLTLHCAVMAQPCPESLHIVEYLLKVSPGSLEAKSNSGHTPLALAFSLGRLEAAKALLKAGADQTVRDGNGANILHLLLCSAYTSRCIEEKHLRSFLDLVDKRLIASLLTERSSHQPGSLTPLSRWMRSDYQDEGVMRILLEFAACTGNEHLEVLDSTGDTPVHFAVKTQKQKWLKVILEYRPDLLCRENSVGRTPYELAEDAYIASCASNAPQVAANHSYGNSILHQPAETFLEDYVEVERTSTESIWRLCEMFMKEHPQKRRLVSLLDANEVAKRLAHRQKKSETASRYRSGYDSDAESDQAGEEDHVDEVSQWYSSAQSLDSRD</sequence>
<evidence type="ECO:0000313" key="3">
    <source>
        <dbReference type="EMBL" id="KAF2738451.1"/>
    </source>
</evidence>
<evidence type="ECO:0000313" key="4">
    <source>
        <dbReference type="Proteomes" id="UP000799444"/>
    </source>
</evidence>
<dbReference type="Pfam" id="PF00023">
    <property type="entry name" value="Ank"/>
    <property type="match status" value="1"/>
</dbReference>
<dbReference type="InterPro" id="IPR002110">
    <property type="entry name" value="Ankyrin_rpt"/>
</dbReference>
<dbReference type="SMART" id="SM00248">
    <property type="entry name" value="ANK"/>
    <property type="match status" value="10"/>
</dbReference>
<dbReference type="InterPro" id="IPR036770">
    <property type="entry name" value="Ankyrin_rpt-contain_sf"/>
</dbReference>
<feature type="region of interest" description="Disordered" evidence="2">
    <location>
        <begin position="592"/>
        <end position="649"/>
    </location>
</feature>
<feature type="compositionally biased region" description="Acidic residues" evidence="2">
    <location>
        <begin position="1731"/>
        <end position="1744"/>
    </location>
</feature>
<dbReference type="PROSITE" id="PS50297">
    <property type="entry name" value="ANK_REP_REGION"/>
    <property type="match status" value="4"/>
</dbReference>
<dbReference type="InterPro" id="IPR052391">
    <property type="entry name" value="E3_Ligase-Neurotoxin"/>
</dbReference>
<evidence type="ECO:0000256" key="1">
    <source>
        <dbReference type="PROSITE-ProRule" id="PRU00023"/>
    </source>
</evidence>
<evidence type="ECO:0000256" key="2">
    <source>
        <dbReference type="SAM" id="MobiDB-lite"/>
    </source>
</evidence>
<feature type="repeat" description="ANK" evidence="1">
    <location>
        <begin position="568"/>
        <end position="600"/>
    </location>
</feature>
<feature type="compositionally biased region" description="Basic and acidic residues" evidence="2">
    <location>
        <begin position="1718"/>
        <end position="1729"/>
    </location>
</feature>
<keyword evidence="4" id="KW-1185">Reference proteome</keyword>
<protein>
    <submittedName>
        <fullName evidence="3">Ankyrin</fullName>
    </submittedName>
</protein>
<feature type="repeat" description="ANK" evidence="1">
    <location>
        <begin position="814"/>
        <end position="846"/>
    </location>
</feature>
<dbReference type="PROSITE" id="PS50088">
    <property type="entry name" value="ANK_REPEAT"/>
    <property type="match status" value="5"/>
</dbReference>
<accession>A0A9P4V6F5</accession>
<reference evidence="3" key="1">
    <citation type="journal article" date="2020" name="Stud. Mycol.">
        <title>101 Dothideomycetes genomes: a test case for predicting lifestyles and emergence of pathogens.</title>
        <authorList>
            <person name="Haridas S."/>
            <person name="Albert R."/>
            <person name="Binder M."/>
            <person name="Bloem J."/>
            <person name="Labutti K."/>
            <person name="Salamov A."/>
            <person name="Andreopoulos B."/>
            <person name="Baker S."/>
            <person name="Barry K."/>
            <person name="Bills G."/>
            <person name="Bluhm B."/>
            <person name="Cannon C."/>
            <person name="Castanera R."/>
            <person name="Culley D."/>
            <person name="Daum C."/>
            <person name="Ezra D."/>
            <person name="Gonzalez J."/>
            <person name="Henrissat B."/>
            <person name="Kuo A."/>
            <person name="Liang C."/>
            <person name="Lipzen A."/>
            <person name="Lutzoni F."/>
            <person name="Magnuson J."/>
            <person name="Mondo S."/>
            <person name="Nolan M."/>
            <person name="Ohm R."/>
            <person name="Pangilinan J."/>
            <person name="Park H.-J."/>
            <person name="Ramirez L."/>
            <person name="Alfaro M."/>
            <person name="Sun H."/>
            <person name="Tritt A."/>
            <person name="Yoshinaga Y."/>
            <person name="Zwiers L.-H."/>
            <person name="Turgeon B."/>
            <person name="Goodwin S."/>
            <person name="Spatafora J."/>
            <person name="Crous P."/>
            <person name="Grigoriev I."/>
        </authorList>
    </citation>
    <scope>NUCLEOTIDE SEQUENCE</scope>
    <source>
        <strain evidence="3">CBS 125425</strain>
    </source>
</reference>
<keyword evidence="1" id="KW-0040">ANK repeat</keyword>
<organism evidence="3 4">
    <name type="scientific">Polyplosphaeria fusca</name>
    <dbReference type="NCBI Taxonomy" id="682080"/>
    <lineage>
        <taxon>Eukaryota</taxon>
        <taxon>Fungi</taxon>
        <taxon>Dikarya</taxon>
        <taxon>Ascomycota</taxon>
        <taxon>Pezizomycotina</taxon>
        <taxon>Dothideomycetes</taxon>
        <taxon>Pleosporomycetidae</taxon>
        <taxon>Pleosporales</taxon>
        <taxon>Tetraplosphaeriaceae</taxon>
        <taxon>Polyplosphaeria</taxon>
    </lineage>
</organism>
<dbReference type="PRINTS" id="PR01415">
    <property type="entry name" value="ANKYRIN"/>
</dbReference>
<dbReference type="PANTHER" id="PTHR24133">
    <property type="entry name" value="ANKYRIN DOMAIN-CONTAINING"/>
    <property type="match status" value="1"/>
</dbReference>
<feature type="region of interest" description="Disordered" evidence="2">
    <location>
        <begin position="1155"/>
        <end position="1186"/>
    </location>
</feature>
<dbReference type="PANTHER" id="PTHR24133:SF40">
    <property type="entry name" value="ANKYRIN REPEAT DOMAIN 44"/>
    <property type="match status" value="1"/>
</dbReference>
<dbReference type="Gene3D" id="1.25.40.20">
    <property type="entry name" value="Ankyrin repeat-containing domain"/>
    <property type="match status" value="4"/>
</dbReference>
<gene>
    <name evidence="3" type="ORF">EJ04DRAFT_459446</name>
</gene>
<feature type="region of interest" description="Disordered" evidence="2">
    <location>
        <begin position="1713"/>
        <end position="1761"/>
    </location>
</feature>
<dbReference type="Pfam" id="PF12796">
    <property type="entry name" value="Ank_2"/>
    <property type="match status" value="2"/>
</dbReference>
<comment type="caution">
    <text evidence="3">The sequence shown here is derived from an EMBL/GenBank/DDBJ whole genome shotgun (WGS) entry which is preliminary data.</text>
</comment>
<proteinExistence type="predicted"/>
<feature type="compositionally biased region" description="Acidic residues" evidence="2">
    <location>
        <begin position="633"/>
        <end position="646"/>
    </location>
</feature>
<name>A0A9P4V6F5_9PLEO</name>
<dbReference type="OrthoDB" id="539213at2759"/>